<sequence>MSHSTASSPPTMPPTHDSHDSHEPRSSFSSQSSNPDLSAMSFESSFRIESGYPTHDSNTEKHPKGKRKRTTTQDKAILEAAYNSNPKPDKAARLDIVSRVSLNEKEVQIWFQNRRQNDRRKSRPLSPQEIAALRYGGGVQILSSDPVPSPIGASTAVETPEDASAESEAAPEVEQLSPSPQDATPQHSSPSSPKIVAIDLDVEEKAASVEPESSQKDTTPSSQKHEPEGLSLSLTSSTPAAYISNRRSFVSSFSTPSTLGRAGDDPFRIDSFSSFNSNASSPPASILPPPSSSSSQVRLSLSLDGKAELVSSQPSPPRPVQLPLSGDVDTLPPVRANRTLHRSRSALPGITLPPISTLTAHLPPQLTRGRSRDVHAWESCCEADTRDELTKQAENESSGSAVAAISLLRSSSSSASLSNLVHGHSANILQPNPGKRNAPAHRSTHREGGAKKAKLSRTTSSVARMQSLPPAPLDKAVVLADPEKKPGKGSLSVILSPSGDSDKENWSPDEEGNPHHRRRPLPSPKMPAPTLPSKNARRVGRVLGEQDSMAKRSLLFGSRANTAPSSRPRDTGLSIFEDKENSGTKDGPKRDGPEVEGFIRSQVSPSKRGDMDCVAGLLSLSQGNWR</sequence>
<accession>A0ACB9YYC4</accession>
<reference evidence="1 2" key="1">
    <citation type="journal article" date="2022" name="New Phytol.">
        <title>Ecological generalism drives hyperdiversity of secondary metabolite gene clusters in xylarialean endophytes.</title>
        <authorList>
            <person name="Franco M.E.E."/>
            <person name="Wisecaver J.H."/>
            <person name="Arnold A.E."/>
            <person name="Ju Y.M."/>
            <person name="Slot J.C."/>
            <person name="Ahrendt S."/>
            <person name="Moore L.P."/>
            <person name="Eastman K.E."/>
            <person name="Scott K."/>
            <person name="Konkel Z."/>
            <person name="Mondo S.J."/>
            <person name="Kuo A."/>
            <person name="Hayes R.D."/>
            <person name="Haridas S."/>
            <person name="Andreopoulos B."/>
            <person name="Riley R."/>
            <person name="LaButti K."/>
            <person name="Pangilinan J."/>
            <person name="Lipzen A."/>
            <person name="Amirebrahimi M."/>
            <person name="Yan J."/>
            <person name="Adam C."/>
            <person name="Keymanesh K."/>
            <person name="Ng V."/>
            <person name="Louie K."/>
            <person name="Northen T."/>
            <person name="Drula E."/>
            <person name="Henrissat B."/>
            <person name="Hsieh H.M."/>
            <person name="Youens-Clark K."/>
            <person name="Lutzoni F."/>
            <person name="Miadlikowska J."/>
            <person name="Eastwood D.C."/>
            <person name="Hamelin R.C."/>
            <person name="Grigoriev I.V."/>
            <person name="U'Ren J.M."/>
        </authorList>
    </citation>
    <scope>NUCLEOTIDE SEQUENCE [LARGE SCALE GENOMIC DNA]</scope>
    <source>
        <strain evidence="1 2">CBS 119005</strain>
    </source>
</reference>
<evidence type="ECO:0000313" key="1">
    <source>
        <dbReference type="EMBL" id="KAI4863720.1"/>
    </source>
</evidence>
<comment type="caution">
    <text evidence="1">The sequence shown here is derived from an EMBL/GenBank/DDBJ whole genome shotgun (WGS) entry which is preliminary data.</text>
</comment>
<name>A0ACB9YYC4_9PEZI</name>
<organism evidence="1 2">
    <name type="scientific">Hypoxylon rubiginosum</name>
    <dbReference type="NCBI Taxonomy" id="110542"/>
    <lineage>
        <taxon>Eukaryota</taxon>
        <taxon>Fungi</taxon>
        <taxon>Dikarya</taxon>
        <taxon>Ascomycota</taxon>
        <taxon>Pezizomycotina</taxon>
        <taxon>Sordariomycetes</taxon>
        <taxon>Xylariomycetidae</taxon>
        <taxon>Xylariales</taxon>
        <taxon>Hypoxylaceae</taxon>
        <taxon>Hypoxylon</taxon>
    </lineage>
</organism>
<evidence type="ECO:0000313" key="2">
    <source>
        <dbReference type="Proteomes" id="UP001497700"/>
    </source>
</evidence>
<protein>
    <submittedName>
        <fullName evidence="1">Uncharacterized protein</fullName>
    </submittedName>
</protein>
<keyword evidence="2" id="KW-1185">Reference proteome</keyword>
<proteinExistence type="predicted"/>
<dbReference type="Proteomes" id="UP001497700">
    <property type="component" value="Unassembled WGS sequence"/>
</dbReference>
<gene>
    <name evidence="1" type="ORF">F4820DRAFT_426017</name>
</gene>
<dbReference type="EMBL" id="MU393498">
    <property type="protein sequence ID" value="KAI4863720.1"/>
    <property type="molecule type" value="Genomic_DNA"/>
</dbReference>